<dbReference type="Gene3D" id="3.20.20.380">
    <property type="entry name" value="Copper homeostasis (CutC) domain"/>
    <property type="match status" value="1"/>
</dbReference>
<dbReference type="Proteomes" id="UP000541033">
    <property type="component" value="Unassembled WGS sequence"/>
</dbReference>
<reference evidence="3 4" key="1">
    <citation type="submission" date="2020-02" db="EMBL/GenBank/DDBJ databases">
        <title>Sequencing the genomes of 1000 actinobacteria strains.</title>
        <authorList>
            <person name="Klenk H.-P."/>
        </authorList>
    </citation>
    <scope>NUCLEOTIDE SEQUENCE [LARGE SCALE GENOMIC DNA]</scope>
    <source>
        <strain evidence="3 4">DSM 27960</strain>
    </source>
</reference>
<dbReference type="GO" id="GO:0005737">
    <property type="term" value="C:cytoplasm"/>
    <property type="evidence" value="ECO:0007669"/>
    <property type="project" value="UniProtKB-SubCell"/>
</dbReference>
<dbReference type="EMBL" id="JAAMOX010000002">
    <property type="protein sequence ID" value="NIH54344.1"/>
    <property type="molecule type" value="Genomic_DNA"/>
</dbReference>
<dbReference type="HAMAP" id="MF_00795">
    <property type="entry name" value="CutC"/>
    <property type="match status" value="1"/>
</dbReference>
<keyword evidence="2" id="KW-0963">Cytoplasm</keyword>
<dbReference type="AlphaFoldDB" id="A0A7X5R295"/>
<dbReference type="InterPro" id="IPR036822">
    <property type="entry name" value="CutC-like_dom_sf"/>
</dbReference>
<sequence length="241" mass="24624">MSHTIEIAVQDVAGARATLEAGAQRVEVCSALITGGLTPSIGTIEAIVEAAREADARNFVHVLVRPRPGGFVYDADEIRTQVRDIRAAIMAGANGVVVGALSPNGEVDRVATEQFVAAAQGLEVTFHRAIDASANPIDEIDTLADLGVTRILSSGQAARSRDGIPVLQEMVHRAAGRIQIMAGGGVTVEAIPALFSAGVDAVHLSARHTVGATDPSGPGGGGVGHDATDAKLVRYAVEAAG</sequence>
<evidence type="ECO:0000256" key="1">
    <source>
        <dbReference type="ARBA" id="ARBA00007768"/>
    </source>
</evidence>
<organism evidence="3 4">
    <name type="scientific">Lysinibacter cavernae</name>
    <dbReference type="NCBI Taxonomy" id="1640652"/>
    <lineage>
        <taxon>Bacteria</taxon>
        <taxon>Bacillati</taxon>
        <taxon>Actinomycetota</taxon>
        <taxon>Actinomycetes</taxon>
        <taxon>Micrococcales</taxon>
        <taxon>Microbacteriaceae</taxon>
        <taxon>Lysinibacter</taxon>
    </lineage>
</organism>
<dbReference type="GO" id="GO:0005507">
    <property type="term" value="F:copper ion binding"/>
    <property type="evidence" value="ECO:0007669"/>
    <property type="project" value="TreeGrafter"/>
</dbReference>
<dbReference type="PANTHER" id="PTHR12598:SF0">
    <property type="entry name" value="COPPER HOMEOSTASIS PROTEIN CUTC HOMOLOG"/>
    <property type="match status" value="1"/>
</dbReference>
<keyword evidence="4" id="KW-1185">Reference proteome</keyword>
<protein>
    <recommendedName>
        <fullName evidence="2">PF03932 family protein CutC</fullName>
    </recommendedName>
</protein>
<dbReference type="RefSeq" id="WP_167150732.1">
    <property type="nucleotide sequence ID" value="NZ_JAAMOX010000002.1"/>
</dbReference>
<proteinExistence type="inferred from homology"/>
<evidence type="ECO:0000313" key="4">
    <source>
        <dbReference type="Proteomes" id="UP000541033"/>
    </source>
</evidence>
<evidence type="ECO:0000313" key="3">
    <source>
        <dbReference type="EMBL" id="NIH54344.1"/>
    </source>
</evidence>
<gene>
    <name evidence="2" type="primary">cutC</name>
    <name evidence="3" type="ORF">FHX76_002240</name>
</gene>
<comment type="caution">
    <text evidence="3">The sequence shown here is derived from an EMBL/GenBank/DDBJ whole genome shotgun (WGS) entry which is preliminary data.</text>
</comment>
<dbReference type="SUPFAM" id="SSF110395">
    <property type="entry name" value="CutC-like"/>
    <property type="match status" value="1"/>
</dbReference>
<comment type="similarity">
    <text evidence="1 2">Belongs to the CutC family.</text>
</comment>
<name>A0A7X5R295_9MICO</name>
<comment type="caution">
    <text evidence="2">Once thought to be involved in copper homeostasis, experiments in E.coli have shown this is not the case.</text>
</comment>
<accession>A0A7X5R295</accession>
<dbReference type="InterPro" id="IPR005627">
    <property type="entry name" value="CutC-like"/>
</dbReference>
<comment type="subcellular location">
    <subcellularLocation>
        <location evidence="2">Cytoplasm</location>
    </subcellularLocation>
</comment>
<dbReference type="PANTHER" id="PTHR12598">
    <property type="entry name" value="COPPER HOMEOSTASIS PROTEIN CUTC"/>
    <property type="match status" value="1"/>
</dbReference>
<evidence type="ECO:0000256" key="2">
    <source>
        <dbReference type="HAMAP-Rule" id="MF_00795"/>
    </source>
</evidence>
<dbReference type="Pfam" id="PF03932">
    <property type="entry name" value="CutC"/>
    <property type="match status" value="1"/>
</dbReference>